<dbReference type="HOGENOM" id="CLU_170598_0_0_1"/>
<evidence type="ECO:0000313" key="2">
    <source>
        <dbReference type="Proteomes" id="UP000017836"/>
    </source>
</evidence>
<name>U5D790_AMBTC</name>
<gene>
    <name evidence="1" type="ORF">AMTR_s02883p00006250</name>
</gene>
<feature type="non-terminal residue" evidence="1">
    <location>
        <position position="1"/>
    </location>
</feature>
<proteinExistence type="predicted"/>
<dbReference type="Proteomes" id="UP000017836">
    <property type="component" value="Unassembled WGS sequence"/>
</dbReference>
<dbReference type="Gramene" id="ERN17287">
    <property type="protein sequence ID" value="ERN17287"/>
    <property type="gene ID" value="AMTR_s02883p00006250"/>
</dbReference>
<sequence length="133" mass="15044">YTVKAKLEKCFHGLLLVFWVFKLRGRIGEGSDAMAPSTANLHFLSDSVPESLATLVLAHSIITQNPFAILHSLPQFTALVLLGYSFVKRLAKCSADSFPKLQILRRRWRIGVSFLLLAFHVNEDELQLQLMFN</sequence>
<dbReference type="AlphaFoldDB" id="U5D790"/>
<keyword evidence="2" id="KW-1185">Reference proteome</keyword>
<organism evidence="1 2">
    <name type="scientific">Amborella trichopoda</name>
    <dbReference type="NCBI Taxonomy" id="13333"/>
    <lineage>
        <taxon>Eukaryota</taxon>
        <taxon>Viridiplantae</taxon>
        <taxon>Streptophyta</taxon>
        <taxon>Embryophyta</taxon>
        <taxon>Tracheophyta</taxon>
        <taxon>Spermatophyta</taxon>
        <taxon>Magnoliopsida</taxon>
        <taxon>Amborellales</taxon>
        <taxon>Amborellaceae</taxon>
        <taxon>Amborella</taxon>
    </lineage>
</organism>
<protein>
    <submittedName>
        <fullName evidence="1">Uncharacterized protein</fullName>
    </submittedName>
</protein>
<evidence type="ECO:0000313" key="1">
    <source>
        <dbReference type="EMBL" id="ERN17287.1"/>
    </source>
</evidence>
<reference evidence="2" key="1">
    <citation type="journal article" date="2013" name="Science">
        <title>The Amborella genome and the evolution of flowering plants.</title>
        <authorList>
            <consortium name="Amborella Genome Project"/>
        </authorList>
    </citation>
    <scope>NUCLEOTIDE SEQUENCE [LARGE SCALE GENOMIC DNA]</scope>
</reference>
<dbReference type="EMBL" id="KI392368">
    <property type="protein sequence ID" value="ERN17287.1"/>
    <property type="molecule type" value="Genomic_DNA"/>
</dbReference>
<accession>U5D790</accession>
<feature type="non-terminal residue" evidence="1">
    <location>
        <position position="133"/>
    </location>
</feature>